<reference evidence="2" key="1">
    <citation type="submission" date="2016-07" db="EMBL/GenBank/DDBJ databases">
        <authorList>
            <person name="Bretaudeau A."/>
        </authorList>
    </citation>
    <scope>NUCLEOTIDE SEQUENCE</scope>
    <source>
        <strain evidence="2">Rice</strain>
        <tissue evidence="2">Whole body</tissue>
    </source>
</reference>
<proteinExistence type="predicted"/>
<evidence type="ECO:0000256" key="1">
    <source>
        <dbReference type="SAM" id="MobiDB-lite"/>
    </source>
</evidence>
<gene>
    <name evidence="2" type="ORF">SFRICE_003989</name>
</gene>
<protein>
    <submittedName>
        <fullName evidence="2">SFRICE_003989</fullName>
    </submittedName>
</protein>
<organism evidence="2">
    <name type="scientific">Spodoptera frugiperda</name>
    <name type="common">Fall armyworm</name>
    <dbReference type="NCBI Taxonomy" id="7108"/>
    <lineage>
        <taxon>Eukaryota</taxon>
        <taxon>Metazoa</taxon>
        <taxon>Ecdysozoa</taxon>
        <taxon>Arthropoda</taxon>
        <taxon>Hexapoda</taxon>
        <taxon>Insecta</taxon>
        <taxon>Pterygota</taxon>
        <taxon>Neoptera</taxon>
        <taxon>Endopterygota</taxon>
        <taxon>Lepidoptera</taxon>
        <taxon>Glossata</taxon>
        <taxon>Ditrysia</taxon>
        <taxon>Noctuoidea</taxon>
        <taxon>Noctuidae</taxon>
        <taxon>Amphipyrinae</taxon>
        <taxon>Spodoptera</taxon>
    </lineage>
</organism>
<sequence>MDIPREAHALESTGKRAGSPDGKQSPPHMDTRNTRSVTSALLAFKNLRVVGESRIRKIELSLRVQFEVAQEWLGGKWRLLSGLRSTAPFASVDGGASTTTKK</sequence>
<name>A0A2H1VUK9_SPOFR</name>
<dbReference type="EMBL" id="ODYU01004536">
    <property type="protein sequence ID" value="SOQ44527.1"/>
    <property type="molecule type" value="Genomic_DNA"/>
</dbReference>
<feature type="region of interest" description="Disordered" evidence="1">
    <location>
        <begin position="1"/>
        <end position="35"/>
    </location>
</feature>
<evidence type="ECO:0000313" key="2">
    <source>
        <dbReference type="EMBL" id="SOQ44527.1"/>
    </source>
</evidence>
<dbReference type="AlphaFoldDB" id="A0A2H1VUK9"/>
<accession>A0A2H1VUK9</accession>